<dbReference type="InterPro" id="IPR008271">
    <property type="entry name" value="Ser/Thr_kinase_AS"/>
</dbReference>
<dbReference type="GO" id="GO:0005737">
    <property type="term" value="C:cytoplasm"/>
    <property type="evidence" value="ECO:0007669"/>
    <property type="project" value="TreeGrafter"/>
</dbReference>
<dbReference type="Proteomes" id="UP000030676">
    <property type="component" value="Unassembled WGS sequence"/>
</dbReference>
<dbReference type="PROSITE" id="PS50011">
    <property type="entry name" value="PROTEIN_KINASE_DOM"/>
    <property type="match status" value="1"/>
</dbReference>
<dbReference type="InterPro" id="IPR011009">
    <property type="entry name" value="Kinase-like_dom_sf"/>
</dbReference>
<dbReference type="PANTHER" id="PTHR24361:SF837">
    <property type="entry name" value="SERINE_THREONINE-PROTEIN KINASE C01C4.3-RELATED"/>
    <property type="match status" value="1"/>
</dbReference>
<organism evidence="2">
    <name type="scientific">Fusarium oxysporum f. sp. conglutinans race 2 54008</name>
    <dbReference type="NCBI Taxonomy" id="1089457"/>
    <lineage>
        <taxon>Eukaryota</taxon>
        <taxon>Fungi</taxon>
        <taxon>Dikarya</taxon>
        <taxon>Ascomycota</taxon>
        <taxon>Pezizomycotina</taxon>
        <taxon>Sordariomycetes</taxon>
        <taxon>Hypocreomycetidae</taxon>
        <taxon>Hypocreales</taxon>
        <taxon>Nectriaceae</taxon>
        <taxon>Fusarium</taxon>
        <taxon>Fusarium oxysporum species complex</taxon>
    </lineage>
</organism>
<protein>
    <submittedName>
        <fullName evidence="2">CAMK protein kinase</fullName>
    </submittedName>
</protein>
<evidence type="ECO:0000259" key="1">
    <source>
        <dbReference type="PROSITE" id="PS50011"/>
    </source>
</evidence>
<dbReference type="SMART" id="SM00220">
    <property type="entry name" value="S_TKc"/>
    <property type="match status" value="1"/>
</dbReference>
<gene>
    <name evidence="2" type="ORF">FOPG_16694</name>
</gene>
<proteinExistence type="predicted"/>
<dbReference type="OrthoDB" id="10252171at2759"/>
<keyword evidence="2" id="KW-0418">Kinase</keyword>
<sequence length="302" mass="34621">MTHNNMEEQFSDIVRDFKLVTKHNGNLIVHLYNDPDAHPSAPQRQEHWREEERIDGGSQGTVWLQTCVRGSRHFTKRAVKKFLVGNRDSRLSYERELVAIVKFSHDRYSRYFVKSLGWYTSSSLLHIAMEYFPAGNLYTYVEEQQGLPEDECWQITSQVLSGIALMHEEGFAHRDLKPQNILIYERPPAQWWIKLADFGLSKNVITDPNNTDYALGTPGYIAPELYDADQRRCSTRDPQKPDIWALGVTALFILTNTVPFSGQDQTTQFAANRFPFPCAPLRSRNNELDSSLAASLDQGSYA</sequence>
<name>X0GUU8_FUSOX</name>
<dbReference type="Pfam" id="PF00069">
    <property type="entry name" value="Pkinase"/>
    <property type="match status" value="1"/>
</dbReference>
<evidence type="ECO:0000313" key="2">
    <source>
        <dbReference type="EMBL" id="EXL67168.1"/>
    </source>
</evidence>
<accession>X0GUU8</accession>
<dbReference type="GO" id="GO:0005524">
    <property type="term" value="F:ATP binding"/>
    <property type="evidence" value="ECO:0007669"/>
    <property type="project" value="InterPro"/>
</dbReference>
<dbReference type="InterPro" id="IPR000719">
    <property type="entry name" value="Prot_kinase_dom"/>
</dbReference>
<dbReference type="PROSITE" id="PS00108">
    <property type="entry name" value="PROTEIN_KINASE_ST"/>
    <property type="match status" value="1"/>
</dbReference>
<dbReference type="GO" id="GO:0004674">
    <property type="term" value="F:protein serine/threonine kinase activity"/>
    <property type="evidence" value="ECO:0007669"/>
    <property type="project" value="TreeGrafter"/>
</dbReference>
<dbReference type="SUPFAM" id="SSF56112">
    <property type="entry name" value="Protein kinase-like (PK-like)"/>
    <property type="match status" value="1"/>
</dbReference>
<feature type="domain" description="Protein kinase" evidence="1">
    <location>
        <begin position="48"/>
        <end position="302"/>
    </location>
</feature>
<dbReference type="PANTHER" id="PTHR24361">
    <property type="entry name" value="MITOGEN-ACTIVATED KINASE KINASE KINASE"/>
    <property type="match status" value="1"/>
</dbReference>
<dbReference type="Gene3D" id="1.10.510.10">
    <property type="entry name" value="Transferase(Phosphotransferase) domain 1"/>
    <property type="match status" value="1"/>
</dbReference>
<dbReference type="InterPro" id="IPR053235">
    <property type="entry name" value="Ser_Thr_kinase"/>
</dbReference>
<dbReference type="HOGENOM" id="CLU_000288_63_40_1"/>
<dbReference type="AlphaFoldDB" id="X0GUU8"/>
<reference evidence="2" key="2">
    <citation type="submission" date="2012-05" db="EMBL/GenBank/DDBJ databases">
        <title>The Genome Annotation of Fusarium oxysporum PHW808.</title>
        <authorList>
            <consortium name="The Broad Institute Genomics Platform"/>
            <person name="Ma L.-J."/>
            <person name="Corby-Kistler H."/>
            <person name="Broz K."/>
            <person name="Gale L.R."/>
            <person name="Jonkers W."/>
            <person name="O'Donnell K."/>
            <person name="Ploetz R."/>
            <person name="Steinberg C."/>
            <person name="Schwartz D.C."/>
            <person name="VanEtten H."/>
            <person name="Zhou S."/>
            <person name="Young S.K."/>
            <person name="Zeng Q."/>
            <person name="Gargeya S."/>
            <person name="Fitzgerald M."/>
            <person name="Abouelleil A."/>
            <person name="Alvarado L."/>
            <person name="Chapman S.B."/>
            <person name="Gainer-Dewar J."/>
            <person name="Goldberg J."/>
            <person name="Griggs A."/>
            <person name="Gujja S."/>
            <person name="Hansen M."/>
            <person name="Howarth C."/>
            <person name="Imamovic A."/>
            <person name="Ireland A."/>
            <person name="Larimer J."/>
            <person name="McCowan C."/>
            <person name="Murphy C."/>
            <person name="Pearson M."/>
            <person name="Poon T.W."/>
            <person name="Priest M."/>
            <person name="Roberts A."/>
            <person name="Saif S."/>
            <person name="Shea T."/>
            <person name="Sykes S."/>
            <person name="Wortman J."/>
            <person name="Nusbaum C."/>
            <person name="Birren B."/>
        </authorList>
    </citation>
    <scope>NUCLEOTIDE SEQUENCE</scope>
    <source>
        <strain evidence="2">54008</strain>
    </source>
</reference>
<keyword evidence="2" id="KW-0808">Transferase</keyword>
<dbReference type="EMBL" id="JH658978">
    <property type="protein sequence ID" value="EXL67168.1"/>
    <property type="molecule type" value="Genomic_DNA"/>
</dbReference>
<reference evidence="2" key="1">
    <citation type="submission" date="2011-11" db="EMBL/GenBank/DDBJ databases">
        <title>The Genome Sequence of Fusarium oxysporum PHW808.</title>
        <authorList>
            <consortium name="The Broad Institute Genome Sequencing Platform"/>
            <person name="Ma L.-J."/>
            <person name="Gale L.R."/>
            <person name="Schwartz D.C."/>
            <person name="Zhou S."/>
            <person name="Corby-Kistler H."/>
            <person name="Young S.K."/>
            <person name="Zeng Q."/>
            <person name="Gargeya S."/>
            <person name="Fitzgerald M."/>
            <person name="Haas B."/>
            <person name="Abouelleil A."/>
            <person name="Alvarado L."/>
            <person name="Arachchi H.M."/>
            <person name="Berlin A."/>
            <person name="Brown A."/>
            <person name="Chapman S.B."/>
            <person name="Chen Z."/>
            <person name="Dunbar C."/>
            <person name="Freedman E."/>
            <person name="Gearin G."/>
            <person name="Goldberg J."/>
            <person name="Griggs A."/>
            <person name="Gujja S."/>
            <person name="Heiman D."/>
            <person name="Howarth C."/>
            <person name="Larson L."/>
            <person name="Lui A."/>
            <person name="MacDonald P.J.P."/>
            <person name="Montmayeur A."/>
            <person name="Murphy C."/>
            <person name="Neiman D."/>
            <person name="Pearson M."/>
            <person name="Priest M."/>
            <person name="Roberts A."/>
            <person name="Saif S."/>
            <person name="Shea T."/>
            <person name="Shenoy N."/>
            <person name="Sisk P."/>
            <person name="Stolte C."/>
            <person name="Sykes S."/>
            <person name="Wortman J."/>
            <person name="Nusbaum C."/>
            <person name="Birren B."/>
        </authorList>
    </citation>
    <scope>NUCLEOTIDE SEQUENCE [LARGE SCALE GENOMIC DNA]</scope>
    <source>
        <strain evidence="2">54008</strain>
    </source>
</reference>